<protein>
    <submittedName>
        <fullName evidence="1">Uncharacterized protein</fullName>
    </submittedName>
</protein>
<sequence>MEAPVKIEVKVWLPFADSAGRGGRDRGQQQQGQQGLEALDGVAGGGRLCTASLRRALCQLLAHMCRCEPQVRYGVVIAKNAMLMVRRDGAGRVAVSDPTPYTGTNPHPAALVSFAIAKALGHFLVPRDAPMAGPDSAPQPGRP</sequence>
<reference evidence="1" key="1">
    <citation type="submission" date="2022-07" db="EMBL/GenBank/DDBJ databases">
        <title>Phylogenomic reconstructions and comparative analyses of Kickxellomycotina fungi.</title>
        <authorList>
            <person name="Reynolds N.K."/>
            <person name="Stajich J.E."/>
            <person name="Barry K."/>
            <person name="Grigoriev I.V."/>
            <person name="Crous P."/>
            <person name="Smith M.E."/>
        </authorList>
    </citation>
    <scope>NUCLEOTIDE SEQUENCE</scope>
    <source>
        <strain evidence="1">NBRC 105414</strain>
    </source>
</reference>
<gene>
    <name evidence="1" type="ORF">H4R18_000845</name>
</gene>
<proteinExistence type="predicted"/>
<dbReference type="EMBL" id="JANBUL010000018">
    <property type="protein sequence ID" value="KAJ2784920.1"/>
    <property type="molecule type" value="Genomic_DNA"/>
</dbReference>
<comment type="caution">
    <text evidence="1">The sequence shown here is derived from an EMBL/GenBank/DDBJ whole genome shotgun (WGS) entry which is preliminary data.</text>
</comment>
<evidence type="ECO:0000313" key="2">
    <source>
        <dbReference type="Proteomes" id="UP001140217"/>
    </source>
</evidence>
<name>A0A9W8HMF1_9FUNG</name>
<dbReference type="AlphaFoldDB" id="A0A9W8HMF1"/>
<keyword evidence="2" id="KW-1185">Reference proteome</keyword>
<dbReference type="Proteomes" id="UP001140217">
    <property type="component" value="Unassembled WGS sequence"/>
</dbReference>
<evidence type="ECO:0000313" key="1">
    <source>
        <dbReference type="EMBL" id="KAJ2784920.1"/>
    </source>
</evidence>
<accession>A0A9W8HMF1</accession>
<organism evidence="1 2">
    <name type="scientific">Coemansia javaensis</name>
    <dbReference type="NCBI Taxonomy" id="2761396"/>
    <lineage>
        <taxon>Eukaryota</taxon>
        <taxon>Fungi</taxon>
        <taxon>Fungi incertae sedis</taxon>
        <taxon>Zoopagomycota</taxon>
        <taxon>Kickxellomycotina</taxon>
        <taxon>Kickxellomycetes</taxon>
        <taxon>Kickxellales</taxon>
        <taxon>Kickxellaceae</taxon>
        <taxon>Coemansia</taxon>
    </lineage>
</organism>